<gene>
    <name evidence="1" type="ORF">H8R25_17205</name>
</gene>
<name>A0A923N5U9_9FLAO</name>
<organism evidence="1 2">
    <name type="scientific">Flavobacterium muglaense</name>
    <dbReference type="NCBI Taxonomy" id="2764716"/>
    <lineage>
        <taxon>Bacteria</taxon>
        <taxon>Pseudomonadati</taxon>
        <taxon>Bacteroidota</taxon>
        <taxon>Flavobacteriia</taxon>
        <taxon>Flavobacteriales</taxon>
        <taxon>Flavobacteriaceae</taxon>
        <taxon>Flavobacterium</taxon>
    </lineage>
</organism>
<dbReference type="EMBL" id="JACRUL010000077">
    <property type="protein sequence ID" value="MBC5846158.1"/>
    <property type="molecule type" value="Genomic_DNA"/>
</dbReference>
<reference evidence="1 2" key="1">
    <citation type="submission" date="2020-08" db="EMBL/GenBank/DDBJ databases">
        <title>Description of novel Flavobacterium F-392 isolate.</title>
        <authorList>
            <person name="Saticioglu I.B."/>
            <person name="Duman M."/>
            <person name="Altun S."/>
        </authorList>
    </citation>
    <scope>NUCLEOTIDE SEQUENCE [LARGE SCALE GENOMIC DNA]</scope>
    <source>
        <strain evidence="1 2">F-392</strain>
    </source>
</reference>
<accession>A0A923N5U9</accession>
<evidence type="ECO:0000313" key="2">
    <source>
        <dbReference type="Proteomes" id="UP000641454"/>
    </source>
</evidence>
<dbReference type="Proteomes" id="UP000641454">
    <property type="component" value="Unassembled WGS sequence"/>
</dbReference>
<comment type="caution">
    <text evidence="1">The sequence shown here is derived from an EMBL/GenBank/DDBJ whole genome shotgun (WGS) entry which is preliminary data.</text>
</comment>
<dbReference type="RefSeq" id="WP_187021532.1">
    <property type="nucleotide sequence ID" value="NZ_JACRUK010000076.1"/>
</dbReference>
<protein>
    <submittedName>
        <fullName evidence="1">Uncharacterized protein</fullName>
    </submittedName>
</protein>
<keyword evidence="2" id="KW-1185">Reference proteome</keyword>
<evidence type="ECO:0000313" key="1">
    <source>
        <dbReference type="EMBL" id="MBC5846158.1"/>
    </source>
</evidence>
<proteinExistence type="predicted"/>
<dbReference type="AlphaFoldDB" id="A0A923N5U9"/>
<sequence length="97" mass="11289">MKYATSCSCQTLGNILKNRNAVRNNNLKRIHNMKKIIQLKDNQNLDVTIFTEHISLIRNIEDGHGYAEGKTIIYMTDKLFFIYTHLTYNEVLELING</sequence>